<dbReference type="InterPro" id="IPR046947">
    <property type="entry name" value="LytR-like"/>
</dbReference>
<dbReference type="Pfam" id="PF00072">
    <property type="entry name" value="Response_reg"/>
    <property type="match status" value="1"/>
</dbReference>
<accession>A0A3A9AQW8</accession>
<keyword evidence="6" id="KW-0238">DNA-binding</keyword>
<dbReference type="PANTHER" id="PTHR37299">
    <property type="entry name" value="TRANSCRIPTIONAL REGULATOR-RELATED"/>
    <property type="match status" value="1"/>
</dbReference>
<dbReference type="OrthoDB" id="9802383at2"/>
<dbReference type="PANTHER" id="PTHR37299:SF1">
    <property type="entry name" value="STAGE 0 SPORULATION PROTEIN A HOMOLOG"/>
    <property type="match status" value="1"/>
</dbReference>
<reference evidence="6 7" key="1">
    <citation type="submission" date="2018-09" db="EMBL/GenBank/DDBJ databases">
        <title>Murine metabolic-syndrome-specific gut microbial biobank.</title>
        <authorList>
            <person name="Liu C."/>
        </authorList>
    </citation>
    <scope>NUCLEOTIDE SEQUENCE [LARGE SCALE GENOMIC DNA]</scope>
    <source>
        <strain evidence="6 7">0.1xD8-82</strain>
    </source>
</reference>
<name>A0A3A9AQW8_9FIRM</name>
<dbReference type="Gene3D" id="3.40.50.2300">
    <property type="match status" value="1"/>
</dbReference>
<dbReference type="SMART" id="SM00448">
    <property type="entry name" value="REC"/>
    <property type="match status" value="1"/>
</dbReference>
<dbReference type="SMART" id="SM00850">
    <property type="entry name" value="LytTR"/>
    <property type="match status" value="1"/>
</dbReference>
<dbReference type="Pfam" id="PF04397">
    <property type="entry name" value="LytTR"/>
    <property type="match status" value="1"/>
</dbReference>
<feature type="domain" description="HTH LytTR-type" evidence="5">
    <location>
        <begin position="134"/>
        <end position="232"/>
    </location>
</feature>
<dbReference type="PROSITE" id="PS50930">
    <property type="entry name" value="HTH_LYTTR"/>
    <property type="match status" value="1"/>
</dbReference>
<dbReference type="InterPro" id="IPR001789">
    <property type="entry name" value="Sig_transdc_resp-reg_receiver"/>
</dbReference>
<feature type="domain" description="Response regulatory" evidence="4">
    <location>
        <begin position="3"/>
        <end position="124"/>
    </location>
</feature>
<keyword evidence="3" id="KW-0597">Phosphoprotein</keyword>
<gene>
    <name evidence="6" type="ORF">D7V94_16995</name>
</gene>
<comment type="caution">
    <text evidence="6">The sequence shown here is derived from an EMBL/GenBank/DDBJ whole genome shotgun (WGS) entry which is preliminary data.</text>
</comment>
<dbReference type="AlphaFoldDB" id="A0A3A9AQW8"/>
<evidence type="ECO:0000313" key="6">
    <source>
        <dbReference type="EMBL" id="RKI89666.1"/>
    </source>
</evidence>
<dbReference type="GO" id="GO:0000156">
    <property type="term" value="F:phosphorelay response regulator activity"/>
    <property type="evidence" value="ECO:0007669"/>
    <property type="project" value="InterPro"/>
</dbReference>
<dbReference type="Gene3D" id="2.40.50.1020">
    <property type="entry name" value="LytTr DNA-binding domain"/>
    <property type="match status" value="1"/>
</dbReference>
<feature type="modified residue" description="4-aspartylphosphate" evidence="3">
    <location>
        <position position="59"/>
    </location>
</feature>
<evidence type="ECO:0000256" key="3">
    <source>
        <dbReference type="PROSITE-ProRule" id="PRU00169"/>
    </source>
</evidence>
<evidence type="ECO:0000256" key="2">
    <source>
        <dbReference type="ARBA" id="ARBA00024867"/>
    </source>
</evidence>
<dbReference type="SUPFAM" id="SSF52172">
    <property type="entry name" value="CheY-like"/>
    <property type="match status" value="1"/>
</dbReference>
<dbReference type="InterPro" id="IPR011006">
    <property type="entry name" value="CheY-like_superfamily"/>
</dbReference>
<dbReference type="RefSeq" id="WP_120471518.1">
    <property type="nucleotide sequence ID" value="NZ_RAYQ01000020.1"/>
</dbReference>
<sequence length="242" mass="28245">MYRIGICDDDKELCSGLEEQIYQITKDLKVKADVEVWYSGEGIRKDIGNGTRLDLLFLDIELVRENGISVGKFIRGEMEDIQTHIVYISARQSYAMQLFKIQPLDFLVKPISNEQIREVLARSIRQKQSLKSCFEYRKGSGVFRIPTKDIAYFVSVDKKIRFATKDGKEEFYGKLKNIMEELSDDFMMIHQSYIVNQLYVSEYAYDCVKMSDGTVLSISKPYRKKIRGKIKQYRRAEIYGEL</sequence>
<comment type="function">
    <text evidence="2">May play the central regulatory role in sporulation. It may be an element of the effector pathway responsible for the activation of sporulation genes in response to nutritional stress. Spo0A may act in concert with spo0H (a sigma factor) to control the expression of some genes that are critical to the sporulation process.</text>
</comment>
<organism evidence="6 7">
    <name type="scientific">Parablautia intestinalis</name>
    <dbReference type="NCBI Taxonomy" id="2320100"/>
    <lineage>
        <taxon>Bacteria</taxon>
        <taxon>Bacillati</taxon>
        <taxon>Bacillota</taxon>
        <taxon>Clostridia</taxon>
        <taxon>Lachnospirales</taxon>
        <taxon>Lachnospiraceae</taxon>
        <taxon>Parablautia</taxon>
    </lineage>
</organism>
<dbReference type="Proteomes" id="UP000280696">
    <property type="component" value="Unassembled WGS sequence"/>
</dbReference>
<dbReference type="InterPro" id="IPR007492">
    <property type="entry name" value="LytTR_DNA-bd_dom"/>
</dbReference>
<keyword evidence="7" id="KW-1185">Reference proteome</keyword>
<evidence type="ECO:0000259" key="4">
    <source>
        <dbReference type="PROSITE" id="PS50110"/>
    </source>
</evidence>
<evidence type="ECO:0000313" key="7">
    <source>
        <dbReference type="Proteomes" id="UP000280696"/>
    </source>
</evidence>
<dbReference type="PROSITE" id="PS50110">
    <property type="entry name" value="RESPONSE_REGULATORY"/>
    <property type="match status" value="1"/>
</dbReference>
<evidence type="ECO:0000256" key="1">
    <source>
        <dbReference type="ARBA" id="ARBA00018672"/>
    </source>
</evidence>
<proteinExistence type="predicted"/>
<evidence type="ECO:0000259" key="5">
    <source>
        <dbReference type="PROSITE" id="PS50930"/>
    </source>
</evidence>
<dbReference type="EMBL" id="RAYQ01000020">
    <property type="protein sequence ID" value="RKI89666.1"/>
    <property type="molecule type" value="Genomic_DNA"/>
</dbReference>
<dbReference type="GO" id="GO:0003677">
    <property type="term" value="F:DNA binding"/>
    <property type="evidence" value="ECO:0007669"/>
    <property type="project" value="UniProtKB-KW"/>
</dbReference>
<protein>
    <recommendedName>
        <fullName evidence="1">Stage 0 sporulation protein A homolog</fullName>
    </recommendedName>
</protein>